<evidence type="ECO:0000313" key="1">
    <source>
        <dbReference type="EMBL" id="KEJ87830.1"/>
    </source>
</evidence>
<accession>A0A073IE32</accession>
<proteinExistence type="predicted"/>
<dbReference type="EMBL" id="JAMC01000014">
    <property type="protein sequence ID" value="KEJ87830.1"/>
    <property type="molecule type" value="Genomic_DNA"/>
</dbReference>
<gene>
    <name evidence="1" type="ORF">DSW25_04945</name>
</gene>
<protein>
    <submittedName>
        <fullName evidence="1">Uncharacterized protein</fullName>
    </submittedName>
</protein>
<name>A0A073IE32_9RHOB</name>
<evidence type="ECO:0000313" key="2">
    <source>
        <dbReference type="Proteomes" id="UP000027734"/>
    </source>
</evidence>
<dbReference type="RefSeq" id="WP_025057614.1">
    <property type="nucleotide sequence ID" value="NZ_JAMC01000014.1"/>
</dbReference>
<comment type="caution">
    <text evidence="1">The sequence shown here is derived from an EMBL/GenBank/DDBJ whole genome shotgun (WGS) entry which is preliminary data.</text>
</comment>
<reference evidence="1 2" key="1">
    <citation type="submission" date="2014-01" db="EMBL/GenBank/DDBJ databases">
        <title>Sulfitobacter donghicola JCM 14565 Genome Sequencing.</title>
        <authorList>
            <person name="Lai Q."/>
            <person name="Hong Z."/>
        </authorList>
    </citation>
    <scope>NUCLEOTIDE SEQUENCE [LARGE SCALE GENOMIC DNA]</scope>
    <source>
        <strain evidence="1 2">JCM 14565</strain>
    </source>
</reference>
<keyword evidence="2" id="KW-1185">Reference proteome</keyword>
<dbReference type="AlphaFoldDB" id="A0A073IE32"/>
<dbReference type="Proteomes" id="UP000027734">
    <property type="component" value="Unassembled WGS sequence"/>
</dbReference>
<organism evidence="1 2">
    <name type="scientific">Sulfitobacter donghicola DSW-25 = KCTC 12864 = JCM 14565</name>
    <dbReference type="NCBI Taxonomy" id="1300350"/>
    <lineage>
        <taxon>Bacteria</taxon>
        <taxon>Pseudomonadati</taxon>
        <taxon>Pseudomonadota</taxon>
        <taxon>Alphaproteobacteria</taxon>
        <taxon>Rhodobacterales</taxon>
        <taxon>Roseobacteraceae</taxon>
        <taxon>Sulfitobacter</taxon>
    </lineage>
</organism>
<sequence length="227" mass="25619">MWFALSIPLAAQAEPYCNSKERFAPDGKVVELGGRYFKICDQKYQIGADRGVDPFLDMPFSSSHVTRVLQDYSEIRFLWGRLILRDLDFEYPSDKNYTTSKIYLGDMILAGARYKAYGSKPLSEANAAFFEKGILPTGPLLVYAPIGEAHMKPHILSCSGDLRGSPRQPYDCHIKLMFDGEKRLVADTRLLWSPVFGDVEPFDFDNLHIFLNALIAVFESIEMTDAG</sequence>